<organism evidence="1 2">
    <name type="scientific">Brevibacterium otitidis</name>
    <dbReference type="NCBI Taxonomy" id="53364"/>
    <lineage>
        <taxon>Bacteria</taxon>
        <taxon>Bacillati</taxon>
        <taxon>Actinomycetota</taxon>
        <taxon>Actinomycetes</taxon>
        <taxon>Micrococcales</taxon>
        <taxon>Brevibacteriaceae</taxon>
        <taxon>Brevibacterium</taxon>
    </lineage>
</organism>
<sequence>MYMFNQEPALTYMAPYAWMVMDGILVEDPELYQRAVDTAKQLSEEMAADGDDYVPWLVEVHLPPFIEMHRKAGLHLDLMDSDG</sequence>
<gene>
    <name evidence="1" type="ORF">ACFFN1_08055</name>
</gene>
<dbReference type="Proteomes" id="UP001589707">
    <property type="component" value="Unassembled WGS sequence"/>
</dbReference>
<evidence type="ECO:0000313" key="2">
    <source>
        <dbReference type="Proteomes" id="UP001589707"/>
    </source>
</evidence>
<dbReference type="RefSeq" id="WP_376840169.1">
    <property type="nucleotide sequence ID" value="NZ_JBHMAU010000052.1"/>
</dbReference>
<dbReference type="EMBL" id="JBHMAU010000052">
    <property type="protein sequence ID" value="MFB9776356.1"/>
    <property type="molecule type" value="Genomic_DNA"/>
</dbReference>
<accession>A0ABV5X2U4</accession>
<evidence type="ECO:0000313" key="1">
    <source>
        <dbReference type="EMBL" id="MFB9776356.1"/>
    </source>
</evidence>
<proteinExistence type="predicted"/>
<name>A0ABV5X2U4_9MICO</name>
<keyword evidence="2" id="KW-1185">Reference proteome</keyword>
<reference evidence="1 2" key="1">
    <citation type="submission" date="2024-09" db="EMBL/GenBank/DDBJ databases">
        <authorList>
            <person name="Sun Q."/>
            <person name="Mori K."/>
        </authorList>
    </citation>
    <scope>NUCLEOTIDE SEQUENCE [LARGE SCALE GENOMIC DNA]</scope>
    <source>
        <strain evidence="1 2">JCM 11683</strain>
    </source>
</reference>
<comment type="caution">
    <text evidence="1">The sequence shown here is derived from an EMBL/GenBank/DDBJ whole genome shotgun (WGS) entry which is preliminary data.</text>
</comment>
<protein>
    <submittedName>
        <fullName evidence="1">Uncharacterized protein</fullName>
    </submittedName>
</protein>